<dbReference type="EMBL" id="CP039865">
    <property type="protein sequence ID" value="QCK86259.1"/>
    <property type="molecule type" value="Genomic_DNA"/>
</dbReference>
<keyword evidence="1" id="KW-0472">Membrane</keyword>
<protein>
    <recommendedName>
        <fullName evidence="4">Peptidase C13</fullName>
    </recommendedName>
</protein>
<organism evidence="2 3">
    <name type="scientific">Phreatobacter aquaticus</name>
    <dbReference type="NCBI Taxonomy" id="2570229"/>
    <lineage>
        <taxon>Bacteria</taxon>
        <taxon>Pseudomonadati</taxon>
        <taxon>Pseudomonadota</taxon>
        <taxon>Alphaproteobacteria</taxon>
        <taxon>Hyphomicrobiales</taxon>
        <taxon>Phreatobacteraceae</taxon>
        <taxon>Phreatobacter</taxon>
    </lineage>
</organism>
<keyword evidence="3" id="KW-1185">Reference proteome</keyword>
<dbReference type="Proteomes" id="UP000298588">
    <property type="component" value="Chromosome"/>
</dbReference>
<dbReference type="Pfam" id="PF01650">
    <property type="entry name" value="Peptidase_C13"/>
    <property type="match status" value="1"/>
</dbReference>
<reference evidence="2 3" key="1">
    <citation type="submission" date="2019-04" db="EMBL/GenBank/DDBJ databases">
        <title>Phreatobacter aquaticus sp. nov.</title>
        <authorList>
            <person name="Choi A."/>
            <person name="Baek K."/>
        </authorList>
    </citation>
    <scope>NUCLEOTIDE SEQUENCE [LARGE SCALE GENOMIC DNA]</scope>
    <source>
        <strain evidence="2 3">NMCR1094</strain>
    </source>
</reference>
<feature type="transmembrane region" description="Helical" evidence="1">
    <location>
        <begin position="159"/>
        <end position="179"/>
    </location>
</feature>
<dbReference type="Gene3D" id="3.40.50.1460">
    <property type="match status" value="1"/>
</dbReference>
<dbReference type="OrthoDB" id="345222at2"/>
<sequence>MGIGQTIAAGYRLVTAKTLLPPARRSPFRLVAVTCTMIACLLLIDWATSGADGTWDMYGLNALIAWVAVLVAITLAFAGRDPTARVTWHLLIVLLAQTVAATLVVLLALPLLGLPGWPAIAGLIASAAAALGLLTLAFVATRRIFLHGAGSRRPTLRALGLSVASLAAALAFPYSPAFVGSDFDRSTANVWEFASRLSQPQQTEAMAEQRRDYMRRQAQAKLAQPALMTAALDGLAPVDPSAPNVFVLGIAGWARQNVFLNEAEQAVAALAVRLRATGRTMTLINNPGTSASRPIASIQNLAQALQGIARRMDTERDVLVLAMTSHGNRDGFALEFGALVYETLSPESLKTALDEAGIRNRILIVSSCYSGTFVPVLADENTMIMTASSAERNSFGCSDTRSLTYFGEALLENGLRQSDSLIGAFTVARRLVGEWEAEQKLTPSQPQIHVGSRLRTRLGAVIGTDDEWVRLVASNRIGANVSQ</sequence>
<evidence type="ECO:0008006" key="4">
    <source>
        <dbReference type="Google" id="ProtNLM"/>
    </source>
</evidence>
<dbReference type="GO" id="GO:0006508">
    <property type="term" value="P:proteolysis"/>
    <property type="evidence" value="ECO:0007669"/>
    <property type="project" value="InterPro"/>
</dbReference>
<feature type="transmembrane region" description="Helical" evidence="1">
    <location>
        <begin position="58"/>
        <end position="78"/>
    </location>
</feature>
<name>A0A4D7QKN2_9HYPH</name>
<accession>A0A4D7QKN2</accession>
<dbReference type="KEGG" id="paqt:E8L99_11095"/>
<feature type="transmembrane region" description="Helical" evidence="1">
    <location>
        <begin position="27"/>
        <end position="46"/>
    </location>
</feature>
<keyword evidence="1" id="KW-0812">Transmembrane</keyword>
<keyword evidence="1" id="KW-1133">Transmembrane helix</keyword>
<feature type="transmembrane region" description="Helical" evidence="1">
    <location>
        <begin position="90"/>
        <end position="113"/>
    </location>
</feature>
<dbReference type="InterPro" id="IPR001096">
    <property type="entry name" value="Peptidase_C13"/>
</dbReference>
<dbReference type="RefSeq" id="WP_137099591.1">
    <property type="nucleotide sequence ID" value="NZ_CP039865.1"/>
</dbReference>
<feature type="transmembrane region" description="Helical" evidence="1">
    <location>
        <begin position="119"/>
        <end position="139"/>
    </location>
</feature>
<dbReference type="GO" id="GO:0008233">
    <property type="term" value="F:peptidase activity"/>
    <property type="evidence" value="ECO:0007669"/>
    <property type="project" value="InterPro"/>
</dbReference>
<evidence type="ECO:0000313" key="2">
    <source>
        <dbReference type="EMBL" id="QCK86259.1"/>
    </source>
</evidence>
<dbReference type="AlphaFoldDB" id="A0A4D7QKN2"/>
<evidence type="ECO:0000313" key="3">
    <source>
        <dbReference type="Proteomes" id="UP000298588"/>
    </source>
</evidence>
<evidence type="ECO:0000256" key="1">
    <source>
        <dbReference type="SAM" id="Phobius"/>
    </source>
</evidence>
<proteinExistence type="predicted"/>
<gene>
    <name evidence="2" type="ORF">E8L99_11095</name>
</gene>